<name>A0A210R1K2_MIZYE</name>
<comment type="caution">
    <text evidence="8">The sequence shown here is derived from an EMBL/GenBank/DDBJ whole genome shotgun (WGS) entry which is preliminary data.</text>
</comment>
<feature type="compositionally biased region" description="Basic and acidic residues" evidence="6">
    <location>
        <begin position="24"/>
        <end position="33"/>
    </location>
</feature>
<accession>A0A210R1K2</accession>
<dbReference type="GO" id="GO:0005694">
    <property type="term" value="C:chromosome"/>
    <property type="evidence" value="ECO:0007669"/>
    <property type="project" value="UniProtKB-SubCell"/>
</dbReference>
<comment type="similarity">
    <text evidence="3">Belongs to the HPF1 family.</text>
</comment>
<feature type="domain" description="PBZ-type" evidence="7">
    <location>
        <begin position="4"/>
        <end position="28"/>
    </location>
</feature>
<feature type="region of interest" description="Disordered" evidence="6">
    <location>
        <begin position="24"/>
        <end position="123"/>
    </location>
</feature>
<evidence type="ECO:0000313" key="8">
    <source>
        <dbReference type="EMBL" id="OWF54879.1"/>
    </source>
</evidence>
<evidence type="ECO:0000256" key="5">
    <source>
        <dbReference type="ARBA" id="ARBA00023242"/>
    </source>
</evidence>
<dbReference type="EMBL" id="NEDP02000861">
    <property type="protein sequence ID" value="OWF54879.1"/>
    <property type="molecule type" value="Genomic_DNA"/>
</dbReference>
<evidence type="ECO:0000256" key="3">
    <source>
        <dbReference type="ARBA" id="ARBA00010803"/>
    </source>
</evidence>
<organism evidence="8 9">
    <name type="scientific">Mizuhopecten yessoensis</name>
    <name type="common">Japanese scallop</name>
    <name type="synonym">Patinopecten yessoensis</name>
    <dbReference type="NCBI Taxonomy" id="6573"/>
    <lineage>
        <taxon>Eukaryota</taxon>
        <taxon>Metazoa</taxon>
        <taxon>Spiralia</taxon>
        <taxon>Lophotrochozoa</taxon>
        <taxon>Mollusca</taxon>
        <taxon>Bivalvia</taxon>
        <taxon>Autobranchia</taxon>
        <taxon>Pteriomorphia</taxon>
        <taxon>Pectinida</taxon>
        <taxon>Pectinoidea</taxon>
        <taxon>Pectinidae</taxon>
        <taxon>Mizuhopecten</taxon>
    </lineage>
</organism>
<evidence type="ECO:0000256" key="4">
    <source>
        <dbReference type="ARBA" id="ARBA00022454"/>
    </source>
</evidence>
<dbReference type="Proteomes" id="UP000242188">
    <property type="component" value="Unassembled WGS sequence"/>
</dbReference>
<dbReference type="Pfam" id="PF10283">
    <property type="entry name" value="zf-CCHH"/>
    <property type="match status" value="1"/>
</dbReference>
<dbReference type="PANTHER" id="PTHR13386">
    <property type="entry name" value="HISTONE PARYLATION FACTOR 1"/>
    <property type="match status" value="1"/>
</dbReference>
<dbReference type="InterPro" id="IPR019406">
    <property type="entry name" value="APLF_PBZ"/>
</dbReference>
<keyword evidence="9" id="KW-1185">Reference proteome</keyword>
<evidence type="ECO:0000259" key="7">
    <source>
        <dbReference type="Pfam" id="PF10283"/>
    </source>
</evidence>
<evidence type="ECO:0000256" key="1">
    <source>
        <dbReference type="ARBA" id="ARBA00004123"/>
    </source>
</evidence>
<comment type="subcellular location">
    <subcellularLocation>
        <location evidence="2">Chromosome</location>
    </subcellularLocation>
    <subcellularLocation>
        <location evidence="1">Nucleus</location>
    </subcellularLocation>
</comment>
<dbReference type="GO" id="GO:0005634">
    <property type="term" value="C:nucleus"/>
    <property type="evidence" value="ECO:0007669"/>
    <property type="project" value="UniProtKB-SubCell"/>
</dbReference>
<dbReference type="GO" id="GO:0042393">
    <property type="term" value="F:histone binding"/>
    <property type="evidence" value="ECO:0007669"/>
    <property type="project" value="InterPro"/>
</dbReference>
<dbReference type="Pfam" id="PF10228">
    <property type="entry name" value="HPF1"/>
    <property type="match status" value="1"/>
</dbReference>
<dbReference type="InterPro" id="IPR019361">
    <property type="entry name" value="HPF1"/>
</dbReference>
<protein>
    <submittedName>
        <fullName evidence="8">UPF0609 protein C4orf27</fullName>
    </submittedName>
</protein>
<dbReference type="AlphaFoldDB" id="A0A210R1K2"/>
<dbReference type="GO" id="GO:0072572">
    <property type="term" value="F:poly-ADP-D-ribose binding"/>
    <property type="evidence" value="ECO:0007669"/>
    <property type="project" value="TreeGrafter"/>
</dbReference>
<reference evidence="8 9" key="1">
    <citation type="journal article" date="2017" name="Nat. Ecol. Evol.">
        <title>Scallop genome provides insights into evolution of bilaterian karyotype and development.</title>
        <authorList>
            <person name="Wang S."/>
            <person name="Zhang J."/>
            <person name="Jiao W."/>
            <person name="Li J."/>
            <person name="Xun X."/>
            <person name="Sun Y."/>
            <person name="Guo X."/>
            <person name="Huan P."/>
            <person name="Dong B."/>
            <person name="Zhang L."/>
            <person name="Hu X."/>
            <person name="Sun X."/>
            <person name="Wang J."/>
            <person name="Zhao C."/>
            <person name="Wang Y."/>
            <person name="Wang D."/>
            <person name="Huang X."/>
            <person name="Wang R."/>
            <person name="Lv J."/>
            <person name="Li Y."/>
            <person name="Zhang Z."/>
            <person name="Liu B."/>
            <person name="Lu W."/>
            <person name="Hui Y."/>
            <person name="Liang J."/>
            <person name="Zhou Z."/>
            <person name="Hou R."/>
            <person name="Li X."/>
            <person name="Liu Y."/>
            <person name="Li H."/>
            <person name="Ning X."/>
            <person name="Lin Y."/>
            <person name="Zhao L."/>
            <person name="Xing Q."/>
            <person name="Dou J."/>
            <person name="Li Y."/>
            <person name="Mao J."/>
            <person name="Guo H."/>
            <person name="Dou H."/>
            <person name="Li T."/>
            <person name="Mu C."/>
            <person name="Jiang W."/>
            <person name="Fu Q."/>
            <person name="Fu X."/>
            <person name="Miao Y."/>
            <person name="Liu J."/>
            <person name="Yu Q."/>
            <person name="Li R."/>
            <person name="Liao H."/>
            <person name="Li X."/>
            <person name="Kong Y."/>
            <person name="Jiang Z."/>
            <person name="Chourrout D."/>
            <person name="Li R."/>
            <person name="Bao Z."/>
        </authorList>
    </citation>
    <scope>NUCLEOTIDE SEQUENCE [LARGE SCALE GENOMIC DNA]</scope>
    <source>
        <strain evidence="8 9">PY_sf001</strain>
    </source>
</reference>
<proteinExistence type="inferred from homology"/>
<keyword evidence="4" id="KW-0158">Chromosome</keyword>
<evidence type="ECO:0000256" key="2">
    <source>
        <dbReference type="ARBA" id="ARBA00004286"/>
    </source>
</evidence>
<dbReference type="STRING" id="6573.A0A210R1K2"/>
<feature type="compositionally biased region" description="Acidic residues" evidence="6">
    <location>
        <begin position="98"/>
        <end position="112"/>
    </location>
</feature>
<gene>
    <name evidence="8" type="ORF">KP79_PYT12498</name>
</gene>
<evidence type="ECO:0000313" key="9">
    <source>
        <dbReference type="Proteomes" id="UP000242188"/>
    </source>
</evidence>
<dbReference type="GO" id="GO:0006974">
    <property type="term" value="P:DNA damage response"/>
    <property type="evidence" value="ECO:0007669"/>
    <property type="project" value="InterPro"/>
</dbReference>
<evidence type="ECO:0000256" key="6">
    <source>
        <dbReference type="SAM" id="MobiDB-lite"/>
    </source>
</evidence>
<dbReference type="OrthoDB" id="416496at2759"/>
<sequence length="432" mass="49447">MASKPQCKYGAGCYRKNAQHLKEFYHPKMKSDEDDHEQPEKKKKKMVAEEPKQKGATISDFFGKKKVDDKDEEDVSDVGPSSTSSGAAAFLNSSPKDDAEESPDDEDDDDDMPSSPEDLKENIKRKFLVEMPDDFYDFWEFCKSKNSKHPEDAMSKDLGFQLVGPYDILAGKHKGVKRNRRGKRPNFLLHWRYYYDPPEFQTVVKSDDKNLFHLGYFRDDPAELPVFVGANKAADSYIITQKGNNIFAAIKLVIDERLKSKDIDAGKKKKLQNFQEELQDFADSKKYPLDMKTKSMKDRDKKVVCRTFHGAGMVVPLDENEVGYREVPEEPADLKKMFKAVVEAKSESDRDKRMEAIQEIVTLVQFANDECDYGEGLELGLDLFSYGGEPLHSIISHLLPLAYQLLGRHEYSQIIEAHLRRRSRSANLSELE</sequence>
<dbReference type="PANTHER" id="PTHR13386:SF1">
    <property type="entry name" value="HISTONE PARYLATION FACTOR 1"/>
    <property type="match status" value="1"/>
</dbReference>
<keyword evidence="5" id="KW-0539">Nucleus</keyword>